<protein>
    <submittedName>
        <fullName evidence="1">Uncharacterized protein</fullName>
    </submittedName>
</protein>
<dbReference type="RefSeq" id="WP_114127833.1">
    <property type="nucleotide sequence ID" value="NZ_QOUI01000012.1"/>
</dbReference>
<keyword evidence="2" id="KW-1185">Reference proteome</keyword>
<dbReference type="Proteomes" id="UP000252770">
    <property type="component" value="Unassembled WGS sequence"/>
</dbReference>
<proteinExistence type="predicted"/>
<evidence type="ECO:0000313" key="2">
    <source>
        <dbReference type="Proteomes" id="UP000252770"/>
    </source>
</evidence>
<evidence type="ECO:0000313" key="1">
    <source>
        <dbReference type="EMBL" id="RCK68272.1"/>
    </source>
</evidence>
<name>A0A367YTB7_9ACTN</name>
<reference evidence="1 2" key="1">
    <citation type="submission" date="2018-07" db="EMBL/GenBank/DDBJ databases">
        <title>Desertimonas flava gen. nov. sp. nov.</title>
        <authorList>
            <person name="Liu S."/>
        </authorList>
    </citation>
    <scope>NUCLEOTIDE SEQUENCE [LARGE SCALE GENOMIC DNA]</scope>
    <source>
        <strain evidence="1 2">16Sb5-5</strain>
    </source>
</reference>
<sequence>MAIDYDPTSDRGYLRLLISDLGDTPVFDDQELDAILARTRGPKRAAAEALLIIAGNEARLSKKITTQDLSTDGPALARELREQAAALRADADAEDADADWGFTVTGGERPTRGWPELVEEPVRPWCPW</sequence>
<dbReference type="AlphaFoldDB" id="A0A367YTB7"/>
<accession>A0A367YTB7</accession>
<dbReference type="EMBL" id="QOUI01000012">
    <property type="protein sequence ID" value="RCK68272.1"/>
    <property type="molecule type" value="Genomic_DNA"/>
</dbReference>
<gene>
    <name evidence="1" type="ORF">DT076_16620</name>
</gene>
<organism evidence="1 2">
    <name type="scientific">Desertihabitans brevis</name>
    <dbReference type="NCBI Taxonomy" id="2268447"/>
    <lineage>
        <taxon>Bacteria</taxon>
        <taxon>Bacillati</taxon>
        <taxon>Actinomycetota</taxon>
        <taxon>Actinomycetes</taxon>
        <taxon>Propionibacteriales</taxon>
        <taxon>Propionibacteriaceae</taxon>
        <taxon>Desertihabitans</taxon>
    </lineage>
</organism>
<comment type="caution">
    <text evidence="1">The sequence shown here is derived from an EMBL/GenBank/DDBJ whole genome shotgun (WGS) entry which is preliminary data.</text>
</comment>